<comment type="function">
    <text evidence="3">Catalyzes a proton abstraction reaction that results in 2,5-elimination of pyruvate from 2-succinyl-5-enolpyruvyl-6-hydroxy-3-cyclohexene-1-carboxylate (SEPHCHC) and the formation of 2-succinyl-6-hydroxy-2,4-cyclohexadiene-1-carboxylate (SHCHC).</text>
</comment>
<dbReference type="InterPro" id="IPR029058">
    <property type="entry name" value="AB_hydrolase_fold"/>
</dbReference>
<feature type="domain" description="AB hydrolase-1" evidence="4">
    <location>
        <begin position="15"/>
        <end position="246"/>
    </location>
</feature>
<evidence type="ECO:0000259" key="4">
    <source>
        <dbReference type="Pfam" id="PF00561"/>
    </source>
</evidence>
<dbReference type="HAMAP" id="MF_01660">
    <property type="entry name" value="MenH"/>
    <property type="match status" value="1"/>
</dbReference>
<evidence type="ECO:0000256" key="3">
    <source>
        <dbReference type="HAMAP-Rule" id="MF_01660"/>
    </source>
</evidence>
<accession>A0A4R1J8F0</accession>
<name>A0A4R1J8F0_9GAMM</name>
<dbReference type="NCBIfam" id="NF008340">
    <property type="entry name" value="PRK11126.1"/>
    <property type="match status" value="1"/>
</dbReference>
<reference evidence="5 6" key="1">
    <citation type="submission" date="2019-03" db="EMBL/GenBank/DDBJ databases">
        <title>Genomic Encyclopedia of Type Strains, Phase IV (KMG-IV): sequencing the most valuable type-strain genomes for metagenomic binning, comparative biology and taxonomic classification.</title>
        <authorList>
            <person name="Goeker M."/>
        </authorList>
    </citation>
    <scope>NUCLEOTIDE SEQUENCE [LARGE SCALE GENOMIC DNA]</scope>
    <source>
        <strain evidence="5 6">DSM 18577</strain>
    </source>
</reference>
<dbReference type="Proteomes" id="UP000295565">
    <property type="component" value="Unassembled WGS sequence"/>
</dbReference>
<gene>
    <name evidence="3" type="primary">menH</name>
    <name evidence="5" type="ORF">EV690_3222</name>
</gene>
<dbReference type="PANTHER" id="PTHR42916:SF1">
    <property type="entry name" value="PROTEIN PHYLLO, CHLOROPLASTIC"/>
    <property type="match status" value="1"/>
</dbReference>
<evidence type="ECO:0000313" key="6">
    <source>
        <dbReference type="Proteomes" id="UP000295565"/>
    </source>
</evidence>
<dbReference type="PANTHER" id="PTHR42916">
    <property type="entry name" value="2-SUCCINYL-5-ENOLPYRUVYL-6-HYDROXY-3-CYCLOHEXENE-1-CARBOXYLATE SYNTHASE"/>
    <property type="match status" value="1"/>
</dbReference>
<dbReference type="OrthoDB" id="9808398at2"/>
<comment type="catalytic activity">
    <reaction evidence="3">
        <text>5-enolpyruvoyl-6-hydroxy-2-succinyl-cyclohex-3-ene-1-carboxylate = (1R,6R)-6-hydroxy-2-succinyl-cyclohexa-2,4-diene-1-carboxylate + pyruvate</text>
        <dbReference type="Rhea" id="RHEA:25597"/>
        <dbReference type="ChEBI" id="CHEBI:15361"/>
        <dbReference type="ChEBI" id="CHEBI:58689"/>
        <dbReference type="ChEBI" id="CHEBI:58818"/>
        <dbReference type="EC" id="4.2.99.20"/>
    </reaction>
</comment>
<dbReference type="Gene3D" id="3.40.50.1820">
    <property type="entry name" value="alpha/beta hydrolase"/>
    <property type="match status" value="1"/>
</dbReference>
<dbReference type="UniPathway" id="UPA01057">
    <property type="reaction ID" value="UER00900"/>
</dbReference>
<sequence>MNSLHFSVKGSKTNPALVFLHGFMGNNSDWGYITSALSDQYYCISVDLPGHGMSQALKPDVRHGFRQVHRLLEHTLKHLGVREYSLVGYSMGGRLAAFHASLKPKGLRAVILESAHLGLNDEAQKNIRLDRDKKWATRLRQESFEQVLQDWYQQPIFANLSELERQHQIEIKRQYDPKPLAAMLEATSLARQIELSEKLAKLQFPIALVVGNEDTKFATLAEELLGKLKQAKRYQIAGAGHNTHVAKPEEFIAIVRQFLGESELPHK</sequence>
<proteinExistence type="inferred from homology"/>
<dbReference type="InterPro" id="IPR000073">
    <property type="entry name" value="AB_hydrolase_1"/>
</dbReference>
<dbReference type="InterPro" id="IPR022485">
    <property type="entry name" value="SHCHC_synthase_MenH"/>
</dbReference>
<dbReference type="EMBL" id="SMGD01000017">
    <property type="protein sequence ID" value="TCK46637.1"/>
    <property type="molecule type" value="Genomic_DNA"/>
</dbReference>
<keyword evidence="2 3" id="KW-0456">Lyase</keyword>
<comment type="caution">
    <text evidence="5">The sequence shown here is derived from an EMBL/GenBank/DDBJ whole genome shotgun (WGS) entry which is preliminary data.</text>
</comment>
<comment type="subunit">
    <text evidence="3">Monomer.</text>
</comment>
<dbReference type="GO" id="GO:0070205">
    <property type="term" value="F:2-succinyl-6-hydroxy-2,4-cyclohexadiene-1-carboxylate synthase activity"/>
    <property type="evidence" value="ECO:0007669"/>
    <property type="project" value="UniProtKB-UniRule"/>
</dbReference>
<dbReference type="UniPathway" id="UPA00079"/>
<comment type="pathway">
    <text evidence="3">Quinol/quinone metabolism; menaquinone biosynthesis.</text>
</comment>
<evidence type="ECO:0000256" key="2">
    <source>
        <dbReference type="ARBA" id="ARBA00023239"/>
    </source>
</evidence>
<comment type="pathway">
    <text evidence="3">Quinol/quinone metabolism; 1,4-dihydroxy-2-naphthoate biosynthesis; 1,4-dihydroxy-2-naphthoate from chorismate: step 3/7.</text>
</comment>
<dbReference type="SUPFAM" id="SSF53474">
    <property type="entry name" value="alpha/beta-Hydrolases"/>
    <property type="match status" value="1"/>
</dbReference>
<dbReference type="NCBIfam" id="TIGR03695">
    <property type="entry name" value="menH_SHCHC"/>
    <property type="match status" value="1"/>
</dbReference>
<dbReference type="AlphaFoldDB" id="A0A4R1J8F0"/>
<organism evidence="5 6">
    <name type="scientific">Celerinatantimonas diazotrophica</name>
    <dbReference type="NCBI Taxonomy" id="412034"/>
    <lineage>
        <taxon>Bacteria</taxon>
        <taxon>Pseudomonadati</taxon>
        <taxon>Pseudomonadota</taxon>
        <taxon>Gammaproteobacteria</taxon>
        <taxon>Celerinatantimonadaceae</taxon>
        <taxon>Celerinatantimonas</taxon>
    </lineage>
</organism>
<evidence type="ECO:0000256" key="1">
    <source>
        <dbReference type="ARBA" id="ARBA00022428"/>
    </source>
</evidence>
<evidence type="ECO:0000313" key="5">
    <source>
        <dbReference type="EMBL" id="TCK46637.1"/>
    </source>
</evidence>
<dbReference type="Pfam" id="PF00561">
    <property type="entry name" value="Abhydrolase_1"/>
    <property type="match status" value="1"/>
</dbReference>
<dbReference type="GO" id="GO:0009234">
    <property type="term" value="P:menaquinone biosynthetic process"/>
    <property type="evidence" value="ECO:0007669"/>
    <property type="project" value="UniProtKB-UniRule"/>
</dbReference>
<comment type="similarity">
    <text evidence="3">Belongs to the AB hydrolase superfamily. MenH family.</text>
</comment>
<dbReference type="RefSeq" id="WP_131913972.1">
    <property type="nucleotide sequence ID" value="NZ_OU594967.1"/>
</dbReference>
<dbReference type="EC" id="4.2.99.20" evidence="3"/>
<keyword evidence="6" id="KW-1185">Reference proteome</keyword>
<protein>
    <recommendedName>
        <fullName evidence="3">Putative 2-succinyl-6-hydroxy-2,4-cyclohexadiene-1-carboxylate synthase</fullName>
        <shortName evidence="3">SHCHC synthase</shortName>
        <ecNumber evidence="3">4.2.99.20</ecNumber>
    </recommendedName>
</protein>
<keyword evidence="1 3" id="KW-0474">Menaquinone biosynthesis</keyword>